<dbReference type="AlphaFoldDB" id="A0A0D2JCC0"/>
<dbReference type="GO" id="GO:0043565">
    <property type="term" value="F:sequence-specific DNA binding"/>
    <property type="evidence" value="ECO:0007669"/>
    <property type="project" value="InterPro"/>
</dbReference>
<dbReference type="Pfam" id="PF12833">
    <property type="entry name" value="HTH_18"/>
    <property type="match status" value="1"/>
</dbReference>
<protein>
    <recommendedName>
        <fullName evidence="4">HTH araC/xylS-type domain-containing protein</fullName>
    </recommendedName>
</protein>
<evidence type="ECO:0000256" key="2">
    <source>
        <dbReference type="ARBA" id="ARBA00023125"/>
    </source>
</evidence>
<keyword evidence="6" id="KW-1185">Reference proteome</keyword>
<keyword evidence="1" id="KW-0805">Transcription regulation</keyword>
<proteinExistence type="predicted"/>
<dbReference type="PRINTS" id="PR00032">
    <property type="entry name" value="HTHARAC"/>
</dbReference>
<dbReference type="InterPro" id="IPR053142">
    <property type="entry name" value="PchR_regulatory_protein"/>
</dbReference>
<dbReference type="FunCoup" id="A0A0D2JCC0">
    <property type="interactions" value="88"/>
</dbReference>
<name>A0A0D2JCC0_9BACT</name>
<dbReference type="InterPro" id="IPR009057">
    <property type="entry name" value="Homeodomain-like_sf"/>
</dbReference>
<comment type="caution">
    <text evidence="5">The sequence shown here is derived from an EMBL/GenBank/DDBJ whole genome shotgun (WGS) entry which is preliminary data.</text>
</comment>
<dbReference type="PANTHER" id="PTHR47893:SF1">
    <property type="entry name" value="REGULATORY PROTEIN PCHR"/>
    <property type="match status" value="1"/>
</dbReference>
<dbReference type="PATRIC" id="fig|1429043.3.peg.2974"/>
<dbReference type="GO" id="GO:0003700">
    <property type="term" value="F:DNA-binding transcription factor activity"/>
    <property type="evidence" value="ECO:0007669"/>
    <property type="project" value="InterPro"/>
</dbReference>
<dbReference type="InParanoid" id="A0A0D2JCC0"/>
<dbReference type="PROSITE" id="PS00041">
    <property type="entry name" value="HTH_ARAC_FAMILY_1"/>
    <property type="match status" value="1"/>
</dbReference>
<keyword evidence="2" id="KW-0238">DNA-binding</keyword>
<evidence type="ECO:0000313" key="5">
    <source>
        <dbReference type="EMBL" id="KIX13406.1"/>
    </source>
</evidence>
<dbReference type="SUPFAM" id="SSF46689">
    <property type="entry name" value="Homeodomain-like"/>
    <property type="match status" value="2"/>
</dbReference>
<dbReference type="InterPro" id="IPR020449">
    <property type="entry name" value="Tscrpt_reg_AraC-type_HTH"/>
</dbReference>
<gene>
    <name evidence="5" type="ORF">X474_14020</name>
</gene>
<evidence type="ECO:0000313" key="6">
    <source>
        <dbReference type="Proteomes" id="UP000032233"/>
    </source>
</evidence>
<feature type="domain" description="HTH araC/xylS-type" evidence="4">
    <location>
        <begin position="212"/>
        <end position="310"/>
    </location>
</feature>
<sequence length="314" mass="35539">MQLPPFKWEPNLGAHQIKVPQEMGNGSIKLFSLNCGMQLVVMDYRLRKTTVLEYAPPFNSLGVEFCLSGLIEAHLSSIKDALTAQPGQSSLHYSPDNDSFSEVVFPERVLRLGIMLEHEQLSTFIGENGDSLPIKFQGNHQTLSRYDGLISPQMHNVIQQVLRCPFQGMTRNLFLESKTLELMAYVMEQVVHQDNRRVGSPSPKPNDVERVRHAALLLADDLEKTPDLNELAKSVGMCRSKLHHCFRMVHGVTPFDYLRSHRLEAAMHYLAEGEMNITEVAYKVGYSSSSYFTKAFKKHFGLPPSQCKKVSLHH</sequence>
<dbReference type="PROSITE" id="PS01124">
    <property type="entry name" value="HTH_ARAC_FAMILY_2"/>
    <property type="match status" value="1"/>
</dbReference>
<organism evidence="5 6">
    <name type="scientific">Dethiosulfatarculus sandiegensis</name>
    <dbReference type="NCBI Taxonomy" id="1429043"/>
    <lineage>
        <taxon>Bacteria</taxon>
        <taxon>Pseudomonadati</taxon>
        <taxon>Thermodesulfobacteriota</taxon>
        <taxon>Desulfarculia</taxon>
        <taxon>Desulfarculales</taxon>
        <taxon>Desulfarculaceae</taxon>
        <taxon>Dethiosulfatarculus</taxon>
    </lineage>
</organism>
<evidence type="ECO:0000259" key="4">
    <source>
        <dbReference type="PROSITE" id="PS01124"/>
    </source>
</evidence>
<accession>A0A0D2JCC0</accession>
<dbReference type="Proteomes" id="UP000032233">
    <property type="component" value="Unassembled WGS sequence"/>
</dbReference>
<reference evidence="5 6" key="1">
    <citation type="submission" date="2013-11" db="EMBL/GenBank/DDBJ databases">
        <title>Metagenomic analysis of a methanogenic consortium involved in long chain n-alkane degradation.</title>
        <authorList>
            <person name="Davidova I.A."/>
            <person name="Callaghan A.V."/>
            <person name="Wawrik B."/>
            <person name="Pruitt S."/>
            <person name="Marks C."/>
            <person name="Duncan K.E."/>
            <person name="Suflita J.M."/>
        </authorList>
    </citation>
    <scope>NUCLEOTIDE SEQUENCE [LARGE SCALE GENOMIC DNA]</scope>
    <source>
        <strain evidence="5 6">SPR</strain>
    </source>
</reference>
<dbReference type="Gene3D" id="1.10.10.60">
    <property type="entry name" value="Homeodomain-like"/>
    <property type="match status" value="2"/>
</dbReference>
<evidence type="ECO:0000256" key="3">
    <source>
        <dbReference type="ARBA" id="ARBA00023163"/>
    </source>
</evidence>
<dbReference type="EMBL" id="AZAC01000016">
    <property type="protein sequence ID" value="KIX13406.1"/>
    <property type="molecule type" value="Genomic_DNA"/>
</dbReference>
<dbReference type="InterPro" id="IPR018062">
    <property type="entry name" value="HTH_AraC-typ_CS"/>
</dbReference>
<keyword evidence="3" id="KW-0804">Transcription</keyword>
<evidence type="ECO:0000256" key="1">
    <source>
        <dbReference type="ARBA" id="ARBA00023015"/>
    </source>
</evidence>
<dbReference type="PANTHER" id="PTHR47893">
    <property type="entry name" value="REGULATORY PROTEIN PCHR"/>
    <property type="match status" value="1"/>
</dbReference>
<dbReference type="InterPro" id="IPR018060">
    <property type="entry name" value="HTH_AraC"/>
</dbReference>
<dbReference type="OrthoDB" id="5447471at2"/>
<dbReference type="STRING" id="1429043.X474_14020"/>
<dbReference type="SMART" id="SM00342">
    <property type="entry name" value="HTH_ARAC"/>
    <property type="match status" value="1"/>
</dbReference>